<gene>
    <name evidence="4" type="ORF">SAMN04488505_11225</name>
</gene>
<keyword evidence="1" id="KW-0732">Signal</keyword>
<feature type="domain" description="BT-1020-like structural beta-sandwich" evidence="2">
    <location>
        <begin position="426"/>
        <end position="585"/>
    </location>
</feature>
<evidence type="ECO:0000259" key="2">
    <source>
        <dbReference type="Pfam" id="PF22585"/>
    </source>
</evidence>
<sequence length="612" mass="69200">MNGKLLHIIPLLLLAITSKAQDTVRYTGQTRVNIDYHHGQLSPAMGVHNIQVLRANREHPEMAEGAGWTYNHAPMLAYWNNKFYLEYLSDSIGEHIPPGQTLLTTSKDGYSWTKPEVIFPRYKIPDGTTKEGHPGVAHNLYAVMHQRMGFYTSKKKRLLALAFYGFCLDIDDDPNDGKGIGRVVREILPDGSYGPVYFIHYNPAWNAKNTSYPYYTSSKDKGFVEACNELLADPLVTQQWNEESDRNDPLIPLKKQYKALSYYHLPDGRVVGLWKNALTAISKDEGKTWPESAVRAPGFVNANAKIWGQRTADGRYATVYNPSEYRWPLAISLSDNGLEYTNMLLVHGEISPLRYHGNFKDYGPQYIRGITEKNGTPPDGDLWVTYSMSKEDIWVSRVKVPVMEKATEQVNDVFKEMRPDTALNLWNIYSPCWAPVKMEQTPDGSALVLKDKDRYDYAKAEHLFPETQRAAVEFSITPAQNNKGLLHVELQDAKGSGCVRLMFEPDGVLRAKAGAKFKNIMKYEAGTTYNIRITLNTYTRFYTVNINGKDALNQLTFAPVRNVSRIVFRTGMPRHEPNADTPAAQTYDLPNAGEPEDEAVFYIRSLKTAAAN</sequence>
<dbReference type="Proteomes" id="UP000198984">
    <property type="component" value="Unassembled WGS sequence"/>
</dbReference>
<dbReference type="AlphaFoldDB" id="A0A1H8INS8"/>
<dbReference type="STRING" id="573321.SAMN04488505_11225"/>
<evidence type="ECO:0008006" key="6">
    <source>
        <dbReference type="Google" id="ProtNLM"/>
    </source>
</evidence>
<dbReference type="OrthoDB" id="177453at2"/>
<feature type="chain" id="PRO_5011502989" description="BNR repeat-like domain-containing protein" evidence="1">
    <location>
        <begin position="21"/>
        <end position="612"/>
    </location>
</feature>
<evidence type="ECO:0000259" key="3">
    <source>
        <dbReference type="Pfam" id="PF24067"/>
    </source>
</evidence>
<dbReference type="InterPro" id="IPR054490">
    <property type="entry name" value="BT_1020-like_b-sandwich_1"/>
</dbReference>
<organism evidence="4 5">
    <name type="scientific">Chitinophaga rupis</name>
    <dbReference type="NCBI Taxonomy" id="573321"/>
    <lineage>
        <taxon>Bacteria</taxon>
        <taxon>Pseudomonadati</taxon>
        <taxon>Bacteroidota</taxon>
        <taxon>Chitinophagia</taxon>
        <taxon>Chitinophagales</taxon>
        <taxon>Chitinophagaceae</taxon>
        <taxon>Chitinophaga</taxon>
    </lineage>
</organism>
<proteinExistence type="predicted"/>
<dbReference type="CDD" id="cd15482">
    <property type="entry name" value="Sialidase_non-viral"/>
    <property type="match status" value="1"/>
</dbReference>
<evidence type="ECO:0000313" key="4">
    <source>
        <dbReference type="EMBL" id="SEN70049.1"/>
    </source>
</evidence>
<evidence type="ECO:0000313" key="5">
    <source>
        <dbReference type="Proteomes" id="UP000198984"/>
    </source>
</evidence>
<protein>
    <recommendedName>
        <fullName evidence="6">BNR repeat-like domain-containing protein</fullName>
    </recommendedName>
</protein>
<feature type="signal peptide" evidence="1">
    <location>
        <begin position="1"/>
        <end position="20"/>
    </location>
</feature>
<dbReference type="RefSeq" id="WP_089920578.1">
    <property type="nucleotide sequence ID" value="NZ_FOBB01000012.1"/>
</dbReference>
<feature type="domain" description="BT-1020-like N-terminal beta-propeller" evidence="3">
    <location>
        <begin position="22"/>
        <end position="257"/>
    </location>
</feature>
<keyword evidence="5" id="KW-1185">Reference proteome</keyword>
<name>A0A1H8INS8_9BACT</name>
<dbReference type="Pfam" id="PF22585">
    <property type="entry name" value="Sialidase-like_CBM"/>
    <property type="match status" value="1"/>
</dbReference>
<accession>A0A1H8INS8</accession>
<dbReference type="SUPFAM" id="SSF50939">
    <property type="entry name" value="Sialidases"/>
    <property type="match status" value="1"/>
</dbReference>
<dbReference type="InterPro" id="IPR056425">
    <property type="entry name" value="Beta-prop_BT_1020"/>
</dbReference>
<dbReference type="Pfam" id="PF24067">
    <property type="entry name" value="Beta-prop_BT_1020"/>
    <property type="match status" value="1"/>
</dbReference>
<evidence type="ECO:0000256" key="1">
    <source>
        <dbReference type="SAM" id="SignalP"/>
    </source>
</evidence>
<reference evidence="4 5" key="1">
    <citation type="submission" date="2016-10" db="EMBL/GenBank/DDBJ databases">
        <authorList>
            <person name="de Groot N.N."/>
        </authorList>
    </citation>
    <scope>NUCLEOTIDE SEQUENCE [LARGE SCALE GENOMIC DNA]</scope>
    <source>
        <strain evidence="4 5">DSM 21039</strain>
    </source>
</reference>
<dbReference type="EMBL" id="FOBB01000012">
    <property type="protein sequence ID" value="SEN70049.1"/>
    <property type="molecule type" value="Genomic_DNA"/>
</dbReference>
<dbReference type="InterPro" id="IPR036278">
    <property type="entry name" value="Sialidase_sf"/>
</dbReference>